<dbReference type="RefSeq" id="WP_020887981.1">
    <property type="nucleotide sequence ID" value="NZ_ATHI01000031.1"/>
</dbReference>
<evidence type="ECO:0000259" key="2">
    <source>
        <dbReference type="PROSITE" id="PS50853"/>
    </source>
</evidence>
<comment type="caution">
    <text evidence="3">The sequence shown here is derived from an EMBL/GenBank/DDBJ whole genome shotgun (WGS) entry which is preliminary data.</text>
</comment>
<proteinExistence type="predicted"/>
<reference evidence="3 4" key="1">
    <citation type="journal article" date="2013" name="Genome Announc.">
        <title>Draft genome sequences for three mercury-methylating, sulfate-reducing bacteria.</title>
        <authorList>
            <person name="Brown S.D."/>
            <person name="Hurt R.A.Jr."/>
            <person name="Gilmour C.C."/>
            <person name="Elias D.A."/>
        </authorList>
    </citation>
    <scope>NUCLEOTIDE SEQUENCE [LARGE SCALE GENOMIC DNA]</scope>
    <source>
        <strain evidence="3 4">DSM 16529</strain>
    </source>
</reference>
<dbReference type="EMBL" id="ATHI01000031">
    <property type="protein sequence ID" value="EPR30562.1"/>
    <property type="molecule type" value="Genomic_DNA"/>
</dbReference>
<feature type="domain" description="Fibronectin type-III" evidence="2">
    <location>
        <begin position="146"/>
        <end position="260"/>
    </location>
</feature>
<protein>
    <recommendedName>
        <fullName evidence="2">Fibronectin type-III domain-containing protein</fullName>
    </recommendedName>
</protein>
<name>S7T0F7_9BACT</name>
<dbReference type="PATRIC" id="fig|1121439.3.peg.2669"/>
<dbReference type="NCBIfam" id="TIGR03790">
    <property type="entry name" value="TIGR03790 family protein"/>
    <property type="match status" value="1"/>
</dbReference>
<feature type="chain" id="PRO_5004556991" description="Fibronectin type-III domain-containing protein" evidence="1">
    <location>
        <begin position="27"/>
        <end position="570"/>
    </location>
</feature>
<accession>S7T0F7</accession>
<dbReference type="InterPro" id="IPR013783">
    <property type="entry name" value="Ig-like_fold"/>
</dbReference>
<dbReference type="Gene3D" id="2.60.40.10">
    <property type="entry name" value="Immunoglobulins"/>
    <property type="match status" value="1"/>
</dbReference>
<feature type="signal peptide" evidence="1">
    <location>
        <begin position="1"/>
        <end position="26"/>
    </location>
</feature>
<keyword evidence="1" id="KW-0732">Signal</keyword>
<dbReference type="AlphaFoldDB" id="S7T0F7"/>
<dbReference type="PROSITE" id="PS50853">
    <property type="entry name" value="FN3"/>
    <property type="match status" value="1"/>
</dbReference>
<evidence type="ECO:0000313" key="3">
    <source>
        <dbReference type="EMBL" id="EPR30562.1"/>
    </source>
</evidence>
<organism evidence="3 4">
    <name type="scientific">Alkalidesulfovibrio alkalitolerans DSM 16529</name>
    <dbReference type="NCBI Taxonomy" id="1121439"/>
    <lineage>
        <taxon>Bacteria</taxon>
        <taxon>Pseudomonadati</taxon>
        <taxon>Thermodesulfobacteriota</taxon>
        <taxon>Desulfovibrionia</taxon>
        <taxon>Desulfovibrionales</taxon>
        <taxon>Desulfovibrionaceae</taxon>
        <taxon>Alkalidesulfovibrio</taxon>
    </lineage>
</organism>
<sequence length="570" mass="63216">MLLRTQLARLFVAALVIVSFTSGAFAQANAQSETKPKAQPMQVFAAGGAANSDSSAELRWKFTDESLSSGRLKGVRIYRLLDGDRIGFNIPPVELVADVGMGTSLKVDGLKNGSRAIFIGRAYDQSDEEIHQAVFFAFPGVPGKERPSRLNNLYAANGATAVGVFWDPLPEINIAGYEIARRADNEGDYTVVARFPKVVRLDVERTGAEAQEQLPEIRPTMFRDSSVEPGRTYSYRVRAMDMEGNFGPDTVVESVRIEPARSPLPEEVLLLARKGSDESLRVARYYAERRGVPERNILEVSIPKAAHTFRNVQVVEAVREHLLNNGLAGKIRVIVPCRGVPLGDGRRSLDSMLMDLFDRYTWGRTMGTSNPFFGQNAHFDGSFGLYLVSRLDGPDAETAMGLVDKAIAAEREVRASSGAAYFVNDQAGQEGVKAAERHGVQVVTKDRLYTKENLIPDEIMWFFSWGHEYRKIRRNEWPVGSIAGYLKSDTLARLNQPKAGYWVQGLLEEGVTATYGAVVEPYVQGYTRGDILLDRFWGGEYTFAEAYIMATPTVRWAMSAVGDPLYKLRK</sequence>
<dbReference type="eggNOG" id="COG0457">
    <property type="taxonomic scope" value="Bacteria"/>
</dbReference>
<dbReference type="InterPro" id="IPR003961">
    <property type="entry name" value="FN3_dom"/>
</dbReference>
<dbReference type="CDD" id="cd00063">
    <property type="entry name" value="FN3"/>
    <property type="match status" value="1"/>
</dbReference>
<dbReference type="InterPro" id="IPR022265">
    <property type="entry name" value="CHP03790"/>
</dbReference>
<dbReference type="STRING" id="1121439.dsat_1284"/>
<evidence type="ECO:0000313" key="4">
    <source>
        <dbReference type="Proteomes" id="UP000014975"/>
    </source>
</evidence>
<dbReference type="SUPFAM" id="SSF49265">
    <property type="entry name" value="Fibronectin type III"/>
    <property type="match status" value="1"/>
</dbReference>
<dbReference type="OrthoDB" id="9771443at2"/>
<dbReference type="Proteomes" id="UP000014975">
    <property type="component" value="Unassembled WGS sequence"/>
</dbReference>
<evidence type="ECO:0000256" key="1">
    <source>
        <dbReference type="SAM" id="SignalP"/>
    </source>
</evidence>
<gene>
    <name evidence="3" type="ORF">dsat_1284</name>
</gene>
<keyword evidence="4" id="KW-1185">Reference proteome</keyword>
<dbReference type="InterPro" id="IPR036116">
    <property type="entry name" value="FN3_sf"/>
</dbReference>